<dbReference type="EMBL" id="VLLG01000005">
    <property type="protein sequence ID" value="TWI84331.1"/>
    <property type="molecule type" value="Genomic_DNA"/>
</dbReference>
<protein>
    <submittedName>
        <fullName evidence="1">Uncharacterized protein DUF4249</fullName>
    </submittedName>
</protein>
<sequence>MRTTAILIIGCVFMAACEKDVTVNLPQGEEQMVVEGTIESDRYPEVVLTRSLNYFSHITVDQLINAFVHNATVTVSDGARTMQLKEFSRDTTSGVKWYYYSADTTLADAFTGKPGGRYTLRITVAGETYEGVTTIPGSGMVLDSLWSHLSSSDPGLARLQGVISDPPERGNYVRYKTARNGGIFRPGINSTIDDQIVNGVTFSLQLEAGHDRSQQIDYDTYGYFKAGDSVRVMFSQVDKATFDFWRTLDFAYASNGNVFSSPLQVRGNIEGALGYWGGYATSYRSIRLVK</sequence>
<evidence type="ECO:0000313" key="1">
    <source>
        <dbReference type="EMBL" id="TWI84331.1"/>
    </source>
</evidence>
<keyword evidence="2" id="KW-1185">Reference proteome</keyword>
<dbReference type="Pfam" id="PF14054">
    <property type="entry name" value="DUF4249"/>
    <property type="match status" value="1"/>
</dbReference>
<dbReference type="AlphaFoldDB" id="A0A562SSV2"/>
<organism evidence="1 2">
    <name type="scientific">Chitinophaga japonensis</name>
    <name type="common">Flexibacter japonensis</name>
    <dbReference type="NCBI Taxonomy" id="104662"/>
    <lineage>
        <taxon>Bacteria</taxon>
        <taxon>Pseudomonadati</taxon>
        <taxon>Bacteroidota</taxon>
        <taxon>Chitinophagia</taxon>
        <taxon>Chitinophagales</taxon>
        <taxon>Chitinophagaceae</taxon>
        <taxon>Chitinophaga</taxon>
    </lineage>
</organism>
<dbReference type="InterPro" id="IPR025345">
    <property type="entry name" value="DUF4249"/>
</dbReference>
<evidence type="ECO:0000313" key="2">
    <source>
        <dbReference type="Proteomes" id="UP000316778"/>
    </source>
</evidence>
<comment type="caution">
    <text evidence="1">The sequence shown here is derived from an EMBL/GenBank/DDBJ whole genome shotgun (WGS) entry which is preliminary data.</text>
</comment>
<dbReference type="Proteomes" id="UP000316778">
    <property type="component" value="Unassembled WGS sequence"/>
</dbReference>
<proteinExistence type="predicted"/>
<reference evidence="1 2" key="1">
    <citation type="journal article" date="2013" name="Stand. Genomic Sci.">
        <title>Genomic Encyclopedia of Type Strains, Phase I: The one thousand microbial genomes (KMG-I) project.</title>
        <authorList>
            <person name="Kyrpides N.C."/>
            <person name="Woyke T."/>
            <person name="Eisen J.A."/>
            <person name="Garrity G."/>
            <person name="Lilburn T.G."/>
            <person name="Beck B.J."/>
            <person name="Whitman W.B."/>
            <person name="Hugenholtz P."/>
            <person name="Klenk H.P."/>
        </authorList>
    </citation>
    <scope>NUCLEOTIDE SEQUENCE [LARGE SCALE GENOMIC DNA]</scope>
    <source>
        <strain evidence="1 2">DSM 13484</strain>
    </source>
</reference>
<dbReference type="PROSITE" id="PS51257">
    <property type="entry name" value="PROKAR_LIPOPROTEIN"/>
    <property type="match status" value="1"/>
</dbReference>
<gene>
    <name evidence="1" type="ORF">LX66_4697</name>
</gene>
<name>A0A562SSV2_CHIJA</name>
<accession>A0A562SSV2</accession>